<protein>
    <submittedName>
        <fullName evidence="2">Uncharacterized protein</fullName>
    </submittedName>
</protein>
<evidence type="ECO:0000256" key="1">
    <source>
        <dbReference type="SAM" id="MobiDB-lite"/>
    </source>
</evidence>
<dbReference type="Proteomes" id="UP000269289">
    <property type="component" value="Unassembled WGS sequence"/>
</dbReference>
<evidence type="ECO:0000313" key="3">
    <source>
        <dbReference type="Proteomes" id="UP000269289"/>
    </source>
</evidence>
<keyword evidence="3" id="KW-1185">Reference proteome</keyword>
<feature type="region of interest" description="Disordered" evidence="1">
    <location>
        <begin position="1"/>
        <end position="27"/>
    </location>
</feature>
<comment type="caution">
    <text evidence="2">The sequence shown here is derived from an EMBL/GenBank/DDBJ whole genome shotgun (WGS) entry which is preliminary data.</text>
</comment>
<name>A0A3M2JL86_9CELL</name>
<evidence type="ECO:0000313" key="2">
    <source>
        <dbReference type="EMBL" id="RMI12941.1"/>
    </source>
</evidence>
<dbReference type="AlphaFoldDB" id="A0A3M2JL86"/>
<accession>A0A3M2JL86</accession>
<dbReference type="OrthoDB" id="3296614at2"/>
<gene>
    <name evidence="2" type="ORF">EBM89_06665</name>
</gene>
<sequence length="111" mass="12572">MAFGPVARGAWERHQPEPVTPTSLADLRGPVAGRMTLPIHLEWSGRRDYDLGDPEDLVWMYSRVIREAGDVEDLITFLDGPTLVRLWPELRPPARHVAAWEQVFPSLRSSS</sequence>
<organism evidence="2 3">
    <name type="scientific">Cellulomonas triticagri</name>
    <dbReference type="NCBI Taxonomy" id="2483352"/>
    <lineage>
        <taxon>Bacteria</taxon>
        <taxon>Bacillati</taxon>
        <taxon>Actinomycetota</taxon>
        <taxon>Actinomycetes</taxon>
        <taxon>Micrococcales</taxon>
        <taxon>Cellulomonadaceae</taxon>
        <taxon>Cellulomonas</taxon>
    </lineage>
</organism>
<proteinExistence type="predicted"/>
<dbReference type="EMBL" id="RFFI01000026">
    <property type="protein sequence ID" value="RMI12941.1"/>
    <property type="molecule type" value="Genomic_DNA"/>
</dbReference>
<reference evidence="2 3" key="1">
    <citation type="submission" date="2018-10" db="EMBL/GenBank/DDBJ databases">
        <title>Isolation, diversity and antifungal activity of actinobacteria from wheat.</title>
        <authorList>
            <person name="Han C."/>
        </authorList>
    </citation>
    <scope>NUCLEOTIDE SEQUENCE [LARGE SCALE GENOMIC DNA]</scope>
    <source>
        <strain evidence="2 3">NEAU-YY56</strain>
    </source>
</reference>